<keyword evidence="8 10" id="KW-0472">Membrane</keyword>
<dbReference type="GO" id="GO:0140359">
    <property type="term" value="F:ABC-type transporter activity"/>
    <property type="evidence" value="ECO:0007669"/>
    <property type="project" value="InterPro"/>
</dbReference>
<evidence type="ECO:0000256" key="8">
    <source>
        <dbReference type="ARBA" id="ARBA00023136"/>
    </source>
</evidence>
<evidence type="ECO:0000256" key="3">
    <source>
        <dbReference type="ARBA" id="ARBA00022692"/>
    </source>
</evidence>
<organism evidence="12 13">
    <name type="scientific">Cnephaeus nilssonii</name>
    <name type="common">Northern bat</name>
    <name type="synonym">Eptesicus nilssonii</name>
    <dbReference type="NCBI Taxonomy" id="3371016"/>
    <lineage>
        <taxon>Eukaryota</taxon>
        <taxon>Metazoa</taxon>
        <taxon>Chordata</taxon>
        <taxon>Craniata</taxon>
        <taxon>Vertebrata</taxon>
        <taxon>Euteleostomi</taxon>
        <taxon>Mammalia</taxon>
        <taxon>Eutheria</taxon>
        <taxon>Laurasiatheria</taxon>
        <taxon>Chiroptera</taxon>
        <taxon>Yangochiroptera</taxon>
        <taxon>Vespertilionidae</taxon>
        <taxon>Cnephaeus</taxon>
    </lineage>
</organism>
<feature type="transmembrane region" description="Helical" evidence="10">
    <location>
        <begin position="598"/>
        <end position="622"/>
    </location>
</feature>
<dbReference type="SMART" id="SM00382">
    <property type="entry name" value="AAA"/>
    <property type="match status" value="2"/>
</dbReference>
<dbReference type="CDD" id="cd03263">
    <property type="entry name" value="ABC_subfamily_A"/>
    <property type="match status" value="2"/>
</dbReference>
<evidence type="ECO:0000313" key="13">
    <source>
        <dbReference type="Proteomes" id="UP001177744"/>
    </source>
</evidence>
<evidence type="ECO:0000256" key="10">
    <source>
        <dbReference type="SAM" id="Phobius"/>
    </source>
</evidence>
<dbReference type="InterPro" id="IPR056264">
    <property type="entry name" value="R2_ABCA1-4-like"/>
</dbReference>
<dbReference type="FunFam" id="3.40.50.300:FF:000298">
    <property type="entry name" value="ATP-binding cassette sub-family A member 12"/>
    <property type="match status" value="1"/>
</dbReference>
<dbReference type="PANTHER" id="PTHR19229">
    <property type="entry name" value="ATP-BINDING CASSETTE TRANSPORTER SUBFAMILY A ABCA"/>
    <property type="match status" value="1"/>
</dbReference>
<keyword evidence="13" id="KW-1185">Reference proteome</keyword>
<feature type="transmembrane region" description="Helical" evidence="10">
    <location>
        <begin position="661"/>
        <end position="681"/>
    </location>
</feature>
<dbReference type="PROSITE" id="PS50893">
    <property type="entry name" value="ABC_TRANSPORTER_2"/>
    <property type="match status" value="2"/>
</dbReference>
<feature type="transmembrane region" description="Helical" evidence="10">
    <location>
        <begin position="1624"/>
        <end position="1643"/>
    </location>
</feature>
<gene>
    <name evidence="12" type="ORF">QTO34_015733</name>
</gene>
<comment type="caution">
    <text evidence="12">The sequence shown here is derived from an EMBL/GenBank/DDBJ whole genome shotgun (WGS) entry which is preliminary data.</text>
</comment>
<dbReference type="InterPro" id="IPR017871">
    <property type="entry name" value="ABC_transporter-like_CS"/>
</dbReference>
<feature type="compositionally biased region" description="Pro residues" evidence="9">
    <location>
        <begin position="2033"/>
        <end position="2047"/>
    </location>
</feature>
<comment type="subcellular location">
    <subcellularLocation>
        <location evidence="1">Membrane</location>
        <topology evidence="1">Multi-pass membrane protein</topology>
    </subcellularLocation>
</comment>
<dbReference type="Pfam" id="PF00005">
    <property type="entry name" value="ABC_tran"/>
    <property type="match status" value="2"/>
</dbReference>
<feature type="region of interest" description="Disordered" evidence="9">
    <location>
        <begin position="2028"/>
        <end position="2047"/>
    </location>
</feature>
<dbReference type="GO" id="GO:0005319">
    <property type="term" value="F:lipid transporter activity"/>
    <property type="evidence" value="ECO:0007669"/>
    <property type="project" value="TreeGrafter"/>
</dbReference>
<keyword evidence="6" id="KW-0067">ATP-binding</keyword>
<dbReference type="PROSITE" id="PS00211">
    <property type="entry name" value="ABC_TRANSPORTER_1"/>
    <property type="match status" value="1"/>
</dbReference>
<dbReference type="InterPro" id="IPR013525">
    <property type="entry name" value="ABC2_TM"/>
</dbReference>
<dbReference type="InterPro" id="IPR026082">
    <property type="entry name" value="ABCA"/>
</dbReference>
<feature type="transmembrane region" description="Helical" evidence="10">
    <location>
        <begin position="1655"/>
        <end position="1679"/>
    </location>
</feature>
<feature type="region of interest" description="Disordered" evidence="9">
    <location>
        <begin position="442"/>
        <end position="467"/>
    </location>
</feature>
<feature type="domain" description="ABC transporter" evidence="11">
    <location>
        <begin position="1825"/>
        <end position="2056"/>
    </location>
</feature>
<evidence type="ECO:0000256" key="4">
    <source>
        <dbReference type="ARBA" id="ARBA00022737"/>
    </source>
</evidence>
<dbReference type="GO" id="GO:0016887">
    <property type="term" value="F:ATP hydrolysis activity"/>
    <property type="evidence" value="ECO:0007669"/>
    <property type="project" value="InterPro"/>
</dbReference>
<feature type="transmembrane region" description="Helical" evidence="10">
    <location>
        <begin position="1742"/>
        <end position="1759"/>
    </location>
</feature>
<keyword evidence="5" id="KW-0547">Nucleotide-binding</keyword>
<feature type="domain" description="ABC transporter" evidence="11">
    <location>
        <begin position="815"/>
        <end position="1046"/>
    </location>
</feature>
<evidence type="ECO:0000256" key="5">
    <source>
        <dbReference type="ARBA" id="ARBA00022741"/>
    </source>
</evidence>
<dbReference type="Proteomes" id="UP001177744">
    <property type="component" value="Unassembled WGS sequence"/>
</dbReference>
<dbReference type="PANTHER" id="PTHR19229:SF49">
    <property type="entry name" value="PHOSPHOLIPID-TRANSPORTING ATPASE ABCA7"/>
    <property type="match status" value="1"/>
</dbReference>
<dbReference type="GO" id="GO:0005524">
    <property type="term" value="F:ATP binding"/>
    <property type="evidence" value="ECO:0007669"/>
    <property type="project" value="UniProtKB-KW"/>
</dbReference>
<evidence type="ECO:0000256" key="9">
    <source>
        <dbReference type="SAM" id="MobiDB-lite"/>
    </source>
</evidence>
<feature type="region of interest" description="Disordered" evidence="9">
    <location>
        <begin position="2057"/>
        <end position="2080"/>
    </location>
</feature>
<keyword evidence="7 10" id="KW-1133">Transmembrane helix</keyword>
<feature type="transmembrane region" description="Helical" evidence="10">
    <location>
        <begin position="1249"/>
        <end position="1270"/>
    </location>
</feature>
<dbReference type="InterPro" id="IPR003593">
    <property type="entry name" value="AAA+_ATPase"/>
</dbReference>
<feature type="transmembrane region" description="Helical" evidence="10">
    <location>
        <begin position="634"/>
        <end position="654"/>
    </location>
</feature>
<feature type="compositionally biased region" description="Gly residues" evidence="9">
    <location>
        <begin position="2063"/>
        <end position="2072"/>
    </location>
</feature>
<sequence length="2284" mass="250121">MAFWTQLMLLLWKNFLYRKRQPIQLLVELLWPLFLFLILVAVRSSHPPLEQHECHFPSKPLPSAGAVPWLQGLICNLNNTCFPRHMPSEEPGVLNNFNDSLVSRLLADVRAILGSPRAHRVLASLGKLMPKLRTALGASGRPGSSVWPQSSDQLQEKPSLATELLGTLLLRGESLRSLLDQAQGSVGSLVEAAADLAQQILVLPSLAELQALLRRPRPTGGPLEAALEALCGDKGPRVPREPSLNRYEAGDLKELVMQEPALPDHGLSPACAELMGILDMHPLSHLLWRRLKPLVLGKLLFAPDTPFTRQLMAQVNRTFQELTLLKDVQEVWGVLGPQLFNFMNDSANIAILQERGSQDPEACTRWRLFQAFLDPYSGGYSWQEAYADVDHLVGILGRAMECVTLDKLEAAPSEAALVERALGLLAEHRFWAGVVFLGPKDSPDVGPKDSPDVGPKDSPDEEQLPGPGHIRIKIRMDIDNVVKTNKIRDRFWDPGPAADPLTDLRYVWGGFVYLQDLLEHAAVRVLSGSAPRASLYLQQMPYPCYVDDGFLRVLSRSLPLFLTLAWIYSVSLTVKALVREKETRLRYTMHAMGLRGAVLWLGWFLSCLGPFLLSTALLVMVLKLGDILPYSHPVVLFLFLAAFAVATVVQSFLLSVFFSRANLAAACGGLMYFVLYLPYVLCVAWRDQLPAGGRVAMSILSPVAFGFGCESLALLEEQGEGAQWHNMGTGPAADVFSLAQVSGLLLLDAVLYGLATWYLETVCPGQYGIPEPWNFPFRRSYWFGPRPLKSSDLPPTWQDPQELVEEAPSGLIPGVSIRGLEKRFPGNPTPALCGLSLDFYQNHITAFLGHNGAGKTTTLSILSGLFPPTGGSAYVLGHNVQTSMAAIRPHLGVCPQYNVLFDLLTVDEHIWFYGRLKGLRAAAVGPEQDRLLQDVGLVPKRHAQTRHLSGGMQRKLSVAIAFVGGSQVVILDEPTAGVDPASRRNIWELLLKYREGRTLILSTHHLDEAELLGDRIAVVAGGRLRCCGSPLFLRRRLGSGYYLRLAKCPQPLATSTKGDTDLKDSVDARPERELGSRGSRAGTPHLLAVVQHQVPGAQVVEDLSHELVLVLPYGGALDGSFAKLFHELDQRLGELGLAGYGISDTSLEEIFLKVVEDCAVDTDPEDGHHRQHSRVGITQPKVTQGLRILPEESALEDRDLAGSDPETQALQVSGPDIVDRVQGWTLTRQQLRALLLKRFLLSYRSRRGLFSQILLPALFVALALMFSLIMPPFQYYPALQLSPSMYGAQVSFFSEDAPGDSAGARLLEALLAEAGLENPYLHNSSHRPPKCMQPAVCWFSVPKVPTEVTRGLGQWQLDPGCSQPGTRRLLPDCPAAAGGPPPPQALTGSGEIVQNLTGRNLSDFLVKTYPRLTKKWVDEVRYGGFSLGAPDVGLPSGHEVGRSLEELRTLLSPQPGGALDRILNNLIAWAHGLDAQDSLKIWFNNKGWHAMVAFVNRANNAVLHARLPPGPTRHAHSITTLNHPLNLTKEQLSKATLMASSVDVLVSICVVFAMSFIPASFILVLIEERVTRAKHLQFMGGLSPTLYWLGNFLWDMCNYLVPACIVVLIFLAFQRRAYVAPANLPALLLLLLLYGWSITPLMYPASFFFSVPSTAYVVLTCINLFIGINGSMATFVLELFSDQKLQKVSRILKQVFLIFPHFCLGRGLIDMVRNQAMADAFERLGDRRFQSPLHWEVVGKNLLAMVIQGPLFLLFTLLLQHRTRLLPQSVGTREGWQGLGSSFGPIDISVPRPKLRPLLPLGKEDEDVAHERQRVVEGATQGDVLVLRDLTKVYPWQKIPAVDRLCLGIPPGECFGLLGVNGAGKTSTFRMVTGDTLPSSGEVLLAGHSVTQEPAAALCRTGYCPQSDAIFELLTGREHLELFARLRGVPEAKIVQTVSSSLANLGLQHYADQPVGTYSGGYKRKLATAVALVGDPTMIFLDEPTTGMDPSARRFLWNSLLAVVWKGRSVVLTSHRWALPESGLRVKVSRHPNPNPHNSPPSQPPTPIQALEREAVTQSTGIHGMGGPGPRGGCEARCEDTGQTRELSGLGAAAHVPSRSVGQAWRGGGLAWPELTALGPDSMEECEALCTRLAIMVNGRFHCLGSPQHLKGRFGAGHMLTLRVPVGKSDPVAAFVAAAFPGAELREAHGSRLRFQLPPGGPCTLARVFEELAAHGAEHGVEDFSVSQTTLEEVFLYFSENQGKEETEEDHQEAGVGVEPGLGPQVPKRITQFLDDPSMTETVL</sequence>
<evidence type="ECO:0000256" key="6">
    <source>
        <dbReference type="ARBA" id="ARBA00022840"/>
    </source>
</evidence>
<keyword evidence="2" id="KW-0813">Transport</keyword>
<dbReference type="Gene3D" id="3.40.50.300">
    <property type="entry name" value="P-loop containing nucleotide triphosphate hydrolases"/>
    <property type="match status" value="2"/>
</dbReference>
<evidence type="ECO:0000256" key="1">
    <source>
        <dbReference type="ARBA" id="ARBA00004141"/>
    </source>
</evidence>
<name>A0AA40I4S1_CNENI</name>
<feature type="compositionally biased region" description="Basic and acidic residues" evidence="9">
    <location>
        <begin position="1058"/>
        <end position="1075"/>
    </location>
</feature>
<evidence type="ECO:0000256" key="7">
    <source>
        <dbReference type="ARBA" id="ARBA00022989"/>
    </source>
</evidence>
<dbReference type="EMBL" id="JAULJE010000005">
    <property type="protein sequence ID" value="KAK1342964.1"/>
    <property type="molecule type" value="Genomic_DNA"/>
</dbReference>
<feature type="region of interest" description="Disordered" evidence="9">
    <location>
        <begin position="2242"/>
        <end position="2262"/>
    </location>
</feature>
<feature type="transmembrane region" description="Helical" evidence="10">
    <location>
        <begin position="1544"/>
        <end position="1566"/>
    </location>
</feature>
<feature type="region of interest" description="Disordered" evidence="9">
    <location>
        <begin position="1054"/>
        <end position="1080"/>
    </location>
</feature>
<reference evidence="12" key="1">
    <citation type="submission" date="2023-06" db="EMBL/GenBank/DDBJ databases">
        <title>Reference genome for the Northern bat (Eptesicus nilssonii), a most northern bat species.</title>
        <authorList>
            <person name="Laine V.N."/>
            <person name="Pulliainen A.T."/>
            <person name="Lilley T.M."/>
        </authorList>
    </citation>
    <scope>NUCLEOTIDE SEQUENCE</scope>
    <source>
        <strain evidence="12">BLF_Eptnil</strain>
        <tissue evidence="12">Kidney</tissue>
    </source>
</reference>
<feature type="transmembrane region" description="Helical" evidence="10">
    <location>
        <begin position="558"/>
        <end position="578"/>
    </location>
</feature>
<dbReference type="Pfam" id="PF23321">
    <property type="entry name" value="R1_ABCA1"/>
    <property type="match status" value="1"/>
</dbReference>
<accession>A0AA40I4S1</accession>
<dbReference type="InterPro" id="IPR003439">
    <property type="entry name" value="ABC_transporter-like_ATP-bd"/>
</dbReference>
<protein>
    <recommendedName>
        <fullName evidence="11">ABC transporter domain-containing protein</fullName>
    </recommendedName>
</protein>
<evidence type="ECO:0000256" key="2">
    <source>
        <dbReference type="ARBA" id="ARBA00022448"/>
    </source>
</evidence>
<evidence type="ECO:0000259" key="11">
    <source>
        <dbReference type="PROSITE" id="PS50893"/>
    </source>
</evidence>
<feature type="transmembrane region" description="Helical" evidence="10">
    <location>
        <begin position="1586"/>
        <end position="1612"/>
    </location>
</feature>
<evidence type="ECO:0000313" key="12">
    <source>
        <dbReference type="EMBL" id="KAK1342964.1"/>
    </source>
</evidence>
<proteinExistence type="predicted"/>
<dbReference type="Pfam" id="PF12698">
    <property type="entry name" value="ABC2_membrane_3"/>
    <property type="match status" value="2"/>
</dbReference>
<dbReference type="GO" id="GO:0016020">
    <property type="term" value="C:membrane"/>
    <property type="evidence" value="ECO:0007669"/>
    <property type="project" value="UniProtKB-SubCell"/>
</dbReference>
<feature type="compositionally biased region" description="Basic and acidic residues" evidence="9">
    <location>
        <begin position="442"/>
        <end position="458"/>
    </location>
</feature>
<keyword evidence="3 10" id="KW-0812">Transmembrane</keyword>
<dbReference type="SUPFAM" id="SSF52540">
    <property type="entry name" value="P-loop containing nucleoside triphosphate hydrolases"/>
    <property type="match status" value="2"/>
</dbReference>
<dbReference type="InterPro" id="IPR027417">
    <property type="entry name" value="P-loop_NTPase"/>
</dbReference>
<keyword evidence="4" id="KW-0677">Repeat</keyword>